<sequence length="171" mass="19138">MGCCFSTKSSSKPNNNRIRVVHLNGYVEDFEYPISASEVTGKASKQFLCTPTQLLSTGSNPLNPNTQLHPGQIYFLLPYSTLKSDCSPMDFAALVKKLSSIAKASHSNKCSTSRSILNCHATCSNRFEEAKRTANKPWKPILDTIREKSFNQKSESEVLKEIYMEMESETE</sequence>
<evidence type="ECO:0008006" key="3">
    <source>
        <dbReference type="Google" id="ProtNLM"/>
    </source>
</evidence>
<keyword evidence="2" id="KW-1185">Reference proteome</keyword>
<dbReference type="InterPro" id="IPR025322">
    <property type="entry name" value="PADRE_dom"/>
</dbReference>
<dbReference type="EMBL" id="KK914834">
    <property type="protein sequence ID" value="KDP27451.1"/>
    <property type="molecule type" value="Genomic_DNA"/>
</dbReference>
<reference evidence="1 2" key="1">
    <citation type="journal article" date="2014" name="PLoS ONE">
        <title>Global Analysis of Gene Expression Profiles in Physic Nut (Jatropha curcas L.) Seedlings Exposed to Salt Stress.</title>
        <authorList>
            <person name="Zhang L."/>
            <person name="Zhang C."/>
            <person name="Wu P."/>
            <person name="Chen Y."/>
            <person name="Li M."/>
            <person name="Jiang H."/>
            <person name="Wu G."/>
        </authorList>
    </citation>
    <scope>NUCLEOTIDE SEQUENCE [LARGE SCALE GENOMIC DNA]</scope>
    <source>
        <strain evidence="2">cv. GZQX0401</strain>
        <tissue evidence="1">Young leaves</tissue>
    </source>
</reference>
<dbReference type="STRING" id="180498.A0A067JU01"/>
<dbReference type="KEGG" id="jcu:105643920"/>
<organism evidence="1 2">
    <name type="scientific">Jatropha curcas</name>
    <name type="common">Barbados nut</name>
    <dbReference type="NCBI Taxonomy" id="180498"/>
    <lineage>
        <taxon>Eukaryota</taxon>
        <taxon>Viridiplantae</taxon>
        <taxon>Streptophyta</taxon>
        <taxon>Embryophyta</taxon>
        <taxon>Tracheophyta</taxon>
        <taxon>Spermatophyta</taxon>
        <taxon>Magnoliopsida</taxon>
        <taxon>eudicotyledons</taxon>
        <taxon>Gunneridae</taxon>
        <taxon>Pentapetalae</taxon>
        <taxon>rosids</taxon>
        <taxon>fabids</taxon>
        <taxon>Malpighiales</taxon>
        <taxon>Euphorbiaceae</taxon>
        <taxon>Crotonoideae</taxon>
        <taxon>Jatropheae</taxon>
        <taxon>Jatropha</taxon>
    </lineage>
</organism>
<dbReference type="PANTHER" id="PTHR33052">
    <property type="entry name" value="DUF4228 DOMAIN PROTEIN-RELATED"/>
    <property type="match status" value="1"/>
</dbReference>
<dbReference type="OrthoDB" id="736928at2759"/>
<dbReference type="AlphaFoldDB" id="A0A067JU01"/>
<evidence type="ECO:0000313" key="2">
    <source>
        <dbReference type="Proteomes" id="UP000027138"/>
    </source>
</evidence>
<dbReference type="Pfam" id="PF14009">
    <property type="entry name" value="PADRE"/>
    <property type="match status" value="1"/>
</dbReference>
<accession>A0A067JU01</accession>
<evidence type="ECO:0000313" key="1">
    <source>
        <dbReference type="EMBL" id="KDP27451.1"/>
    </source>
</evidence>
<protein>
    <recommendedName>
        <fullName evidence="3">DUF4228 domain-containing protein</fullName>
    </recommendedName>
</protein>
<dbReference type="Proteomes" id="UP000027138">
    <property type="component" value="Unassembled WGS sequence"/>
</dbReference>
<name>A0A067JU01_JATCU</name>
<gene>
    <name evidence="1" type="ORF">JCGZ_19812</name>
</gene>
<proteinExistence type="predicted"/>